<protein>
    <submittedName>
        <fullName evidence="1">Uncharacterized protein</fullName>
    </submittedName>
</protein>
<keyword evidence="2" id="KW-1185">Reference proteome</keyword>
<dbReference type="AlphaFoldDB" id="A0A9Q0QTP4"/>
<organism evidence="1 2">
    <name type="scientific">Protea cynaroides</name>
    <dbReference type="NCBI Taxonomy" id="273540"/>
    <lineage>
        <taxon>Eukaryota</taxon>
        <taxon>Viridiplantae</taxon>
        <taxon>Streptophyta</taxon>
        <taxon>Embryophyta</taxon>
        <taxon>Tracheophyta</taxon>
        <taxon>Spermatophyta</taxon>
        <taxon>Magnoliopsida</taxon>
        <taxon>Proteales</taxon>
        <taxon>Proteaceae</taxon>
        <taxon>Protea</taxon>
    </lineage>
</organism>
<evidence type="ECO:0000313" key="2">
    <source>
        <dbReference type="Proteomes" id="UP001141806"/>
    </source>
</evidence>
<dbReference type="Proteomes" id="UP001141806">
    <property type="component" value="Unassembled WGS sequence"/>
</dbReference>
<evidence type="ECO:0000313" key="1">
    <source>
        <dbReference type="EMBL" id="KAJ4971427.1"/>
    </source>
</evidence>
<dbReference type="EMBL" id="JAMYWD010000005">
    <property type="protein sequence ID" value="KAJ4971427.1"/>
    <property type="molecule type" value="Genomic_DNA"/>
</dbReference>
<accession>A0A9Q0QTP4</accession>
<comment type="caution">
    <text evidence="1">The sequence shown here is derived from an EMBL/GenBank/DDBJ whole genome shotgun (WGS) entry which is preliminary data.</text>
</comment>
<gene>
    <name evidence="1" type="ORF">NE237_004526</name>
</gene>
<name>A0A9Q0QTP4_9MAGN</name>
<sequence length="220" mass="24528">MDDAMLEDSSLAAEFSFKFILQRDVQVMRDLSDDIFMEQIHVYGVEWRPMHSKVVEVEKERSSKAEALEKVEAQWLKEVIDATRQIKAQKAPTWASPTLSLLAKGVPAASSQDHPKAHEDIPPPKAVPHEILEEVPPKETSGFVAERVVRLSSKNTQAMTSLPIVEVSSLNTEEGHPLMLSNKDTPTPALIETELGVEDYVIQNKEDILSHPNSGLTRLV</sequence>
<proteinExistence type="predicted"/>
<reference evidence="1" key="1">
    <citation type="journal article" date="2023" name="Plant J.">
        <title>The genome of the king protea, Protea cynaroides.</title>
        <authorList>
            <person name="Chang J."/>
            <person name="Duong T.A."/>
            <person name="Schoeman C."/>
            <person name="Ma X."/>
            <person name="Roodt D."/>
            <person name="Barker N."/>
            <person name="Li Z."/>
            <person name="Van de Peer Y."/>
            <person name="Mizrachi E."/>
        </authorList>
    </citation>
    <scope>NUCLEOTIDE SEQUENCE</scope>
    <source>
        <tissue evidence="1">Young leaves</tissue>
    </source>
</reference>